<evidence type="ECO:0000313" key="1">
    <source>
        <dbReference type="EMBL" id="SDG70498.1"/>
    </source>
</evidence>
<proteinExistence type="predicted"/>
<evidence type="ECO:0000313" key="2">
    <source>
        <dbReference type="Proteomes" id="UP000198748"/>
    </source>
</evidence>
<name>A0A1G7WF14_9BACT</name>
<protein>
    <submittedName>
        <fullName evidence="1">Uncharacterized protein</fullName>
    </submittedName>
</protein>
<gene>
    <name evidence="1" type="ORF">SAMN04487996_12221</name>
</gene>
<sequence>MMLGMIAYSKLTAHVYDRIIGLSTNVKDAHIKISMLIASKSERPKAVTNYKDQEACVKYVNVKMVDVTS</sequence>
<accession>A0A1G7WF14</accession>
<organism evidence="1 2">
    <name type="scientific">Dyadobacter soli</name>
    <dbReference type="NCBI Taxonomy" id="659014"/>
    <lineage>
        <taxon>Bacteria</taxon>
        <taxon>Pseudomonadati</taxon>
        <taxon>Bacteroidota</taxon>
        <taxon>Cytophagia</taxon>
        <taxon>Cytophagales</taxon>
        <taxon>Spirosomataceae</taxon>
        <taxon>Dyadobacter</taxon>
    </lineage>
</organism>
<dbReference type="EMBL" id="FNAN01000022">
    <property type="protein sequence ID" value="SDG70498.1"/>
    <property type="molecule type" value="Genomic_DNA"/>
</dbReference>
<keyword evidence="2" id="KW-1185">Reference proteome</keyword>
<dbReference type="STRING" id="659014.SAMN04487996_12221"/>
<dbReference type="AlphaFoldDB" id="A0A1G7WF14"/>
<dbReference type="Proteomes" id="UP000198748">
    <property type="component" value="Unassembled WGS sequence"/>
</dbReference>
<reference evidence="2" key="1">
    <citation type="submission" date="2016-10" db="EMBL/GenBank/DDBJ databases">
        <authorList>
            <person name="Varghese N."/>
            <person name="Submissions S."/>
        </authorList>
    </citation>
    <scope>NUCLEOTIDE SEQUENCE [LARGE SCALE GENOMIC DNA]</scope>
    <source>
        <strain evidence="2">DSM 25329</strain>
    </source>
</reference>